<sequence length="129" mass="13138">MSSPAPLATVSDVQDRAPQPLTEAERARATVLILDASAIAFSKVPDLPQPPPATAVGVICTAVLRALASPADGNKSETIGGHSRTAAHEGGGLYLTDDELDLLRAPPPEPRGAFSIWTVPPTPPAGGDG</sequence>
<protein>
    <submittedName>
        <fullName evidence="2">Uncharacterized protein</fullName>
    </submittedName>
</protein>
<feature type="region of interest" description="Disordered" evidence="1">
    <location>
        <begin position="1"/>
        <end position="22"/>
    </location>
</feature>
<gene>
    <name evidence="2" type="ORF">JOF56_000872</name>
</gene>
<dbReference type="RefSeq" id="WP_209634692.1">
    <property type="nucleotide sequence ID" value="NZ_JAGINW010000001.1"/>
</dbReference>
<feature type="region of interest" description="Disordered" evidence="1">
    <location>
        <begin position="102"/>
        <end position="129"/>
    </location>
</feature>
<feature type="region of interest" description="Disordered" evidence="1">
    <location>
        <begin position="71"/>
        <end position="90"/>
    </location>
</feature>
<evidence type="ECO:0000313" key="3">
    <source>
        <dbReference type="Proteomes" id="UP001519332"/>
    </source>
</evidence>
<comment type="caution">
    <text evidence="2">The sequence shown here is derived from an EMBL/GenBank/DDBJ whole genome shotgun (WGS) entry which is preliminary data.</text>
</comment>
<evidence type="ECO:0000256" key="1">
    <source>
        <dbReference type="SAM" id="MobiDB-lite"/>
    </source>
</evidence>
<keyword evidence="3" id="KW-1185">Reference proteome</keyword>
<accession>A0ABS4T7T3</accession>
<reference evidence="2 3" key="1">
    <citation type="submission" date="2021-03" db="EMBL/GenBank/DDBJ databases">
        <title>Sequencing the genomes of 1000 actinobacteria strains.</title>
        <authorList>
            <person name="Klenk H.-P."/>
        </authorList>
    </citation>
    <scope>NUCLEOTIDE SEQUENCE [LARGE SCALE GENOMIC DNA]</scope>
    <source>
        <strain evidence="2 3">DSM 46670</strain>
    </source>
</reference>
<proteinExistence type="predicted"/>
<dbReference type="Proteomes" id="UP001519332">
    <property type="component" value="Unassembled WGS sequence"/>
</dbReference>
<organism evidence="2 3">
    <name type="scientific">Kibdelosporangium banguiense</name>
    <dbReference type="NCBI Taxonomy" id="1365924"/>
    <lineage>
        <taxon>Bacteria</taxon>
        <taxon>Bacillati</taxon>
        <taxon>Actinomycetota</taxon>
        <taxon>Actinomycetes</taxon>
        <taxon>Pseudonocardiales</taxon>
        <taxon>Pseudonocardiaceae</taxon>
        <taxon>Kibdelosporangium</taxon>
    </lineage>
</organism>
<evidence type="ECO:0000313" key="2">
    <source>
        <dbReference type="EMBL" id="MBP2320487.1"/>
    </source>
</evidence>
<name>A0ABS4T7T3_9PSEU</name>
<dbReference type="EMBL" id="JAGINW010000001">
    <property type="protein sequence ID" value="MBP2320487.1"/>
    <property type="molecule type" value="Genomic_DNA"/>
</dbReference>
<feature type="compositionally biased region" description="Pro residues" evidence="1">
    <location>
        <begin position="120"/>
        <end position="129"/>
    </location>
</feature>